<reference evidence="1 2" key="1">
    <citation type="journal article" date="2023" name="Hortic Res">
        <title>Pangenome of water caltrop reveals structural variations and asymmetric subgenome divergence after allopolyploidization.</title>
        <authorList>
            <person name="Zhang X."/>
            <person name="Chen Y."/>
            <person name="Wang L."/>
            <person name="Yuan Y."/>
            <person name="Fang M."/>
            <person name="Shi L."/>
            <person name="Lu R."/>
            <person name="Comes H.P."/>
            <person name="Ma Y."/>
            <person name="Chen Y."/>
            <person name="Huang G."/>
            <person name="Zhou Y."/>
            <person name="Zheng Z."/>
            <person name="Qiu Y."/>
        </authorList>
    </citation>
    <scope>NUCLEOTIDE SEQUENCE [LARGE SCALE GENOMIC DNA]</scope>
    <source>
        <strain evidence="1">F231</strain>
    </source>
</reference>
<name>A0AAN7MQ85_TRANT</name>
<dbReference type="Proteomes" id="UP001346149">
    <property type="component" value="Unassembled WGS sequence"/>
</dbReference>
<evidence type="ECO:0000313" key="2">
    <source>
        <dbReference type="Proteomes" id="UP001346149"/>
    </source>
</evidence>
<organism evidence="1 2">
    <name type="scientific">Trapa natans</name>
    <name type="common">Water chestnut</name>
    <dbReference type="NCBI Taxonomy" id="22666"/>
    <lineage>
        <taxon>Eukaryota</taxon>
        <taxon>Viridiplantae</taxon>
        <taxon>Streptophyta</taxon>
        <taxon>Embryophyta</taxon>
        <taxon>Tracheophyta</taxon>
        <taxon>Spermatophyta</taxon>
        <taxon>Magnoliopsida</taxon>
        <taxon>eudicotyledons</taxon>
        <taxon>Gunneridae</taxon>
        <taxon>Pentapetalae</taxon>
        <taxon>rosids</taxon>
        <taxon>malvids</taxon>
        <taxon>Myrtales</taxon>
        <taxon>Lythraceae</taxon>
        <taxon>Trapa</taxon>
    </lineage>
</organism>
<dbReference type="AlphaFoldDB" id="A0AAN7MQ85"/>
<evidence type="ECO:0008006" key="3">
    <source>
        <dbReference type="Google" id="ProtNLM"/>
    </source>
</evidence>
<evidence type="ECO:0000313" key="1">
    <source>
        <dbReference type="EMBL" id="KAK4799266.1"/>
    </source>
</evidence>
<accession>A0AAN7MQ85</accession>
<dbReference type="EMBL" id="JAXQNO010000004">
    <property type="protein sequence ID" value="KAK4799266.1"/>
    <property type="molecule type" value="Genomic_DNA"/>
</dbReference>
<comment type="caution">
    <text evidence="1">The sequence shown here is derived from an EMBL/GenBank/DDBJ whole genome shotgun (WGS) entry which is preliminary data.</text>
</comment>
<keyword evidence="2" id="KW-1185">Reference proteome</keyword>
<proteinExistence type="predicted"/>
<dbReference type="PANTHER" id="PTHR37756">
    <property type="entry name" value="TRANSMEMBRANE PROTEIN"/>
    <property type="match status" value="1"/>
</dbReference>
<protein>
    <recommendedName>
        <fullName evidence="3">Transmembrane protein</fullName>
    </recommendedName>
</protein>
<sequence length="90" mass="10102">MVCVACLLPLFMIPIINLIPLIFDLIMAKVYGLFGWEYRKPQRAPPACPYKPTAIKNDDGQVTAELNSSVPESITKPLEAREEEKLLKAE</sequence>
<gene>
    <name evidence="1" type="ORF">SAY86_024631</name>
</gene>
<dbReference type="PANTHER" id="PTHR37756:SF1">
    <property type="entry name" value="TRANSMEMBRANE PROTEIN"/>
    <property type="match status" value="1"/>
</dbReference>